<dbReference type="GO" id="GO:0006355">
    <property type="term" value="P:regulation of DNA-templated transcription"/>
    <property type="evidence" value="ECO:0007669"/>
    <property type="project" value="InterPro"/>
</dbReference>
<keyword evidence="3" id="KW-0805">Transcription regulation</keyword>
<evidence type="ECO:0000256" key="5">
    <source>
        <dbReference type="ARBA" id="ARBA00023163"/>
    </source>
</evidence>
<dbReference type="OrthoDB" id="9802426at2"/>
<organism evidence="10 11">
    <name type="scientific">Gottschalkia purinilytica</name>
    <name type="common">Clostridium purinilyticum</name>
    <dbReference type="NCBI Taxonomy" id="1503"/>
    <lineage>
        <taxon>Bacteria</taxon>
        <taxon>Bacillati</taxon>
        <taxon>Bacillota</taxon>
        <taxon>Tissierellia</taxon>
        <taxon>Tissierellales</taxon>
        <taxon>Gottschalkiaceae</taxon>
        <taxon>Gottschalkia</taxon>
    </lineage>
</organism>
<dbReference type="RefSeq" id="WP_050378991.1">
    <property type="nucleotide sequence ID" value="NZ_LGSS01000031.1"/>
</dbReference>
<evidence type="ECO:0000256" key="6">
    <source>
        <dbReference type="PROSITE-ProRule" id="PRU00169"/>
    </source>
</evidence>
<dbReference type="Gene3D" id="1.10.10.10">
    <property type="entry name" value="Winged helix-like DNA-binding domain superfamily/Winged helix DNA-binding domain"/>
    <property type="match status" value="1"/>
</dbReference>
<dbReference type="Pfam" id="PF00486">
    <property type="entry name" value="Trans_reg_C"/>
    <property type="match status" value="1"/>
</dbReference>
<dbReference type="STRING" id="1503.CLPU_31c00030"/>
<dbReference type="InterPro" id="IPR011006">
    <property type="entry name" value="CheY-like_superfamily"/>
</dbReference>
<feature type="domain" description="Response regulatory" evidence="8">
    <location>
        <begin position="4"/>
        <end position="117"/>
    </location>
</feature>
<keyword evidence="5" id="KW-0804">Transcription</keyword>
<dbReference type="SMART" id="SM00448">
    <property type="entry name" value="REC"/>
    <property type="match status" value="1"/>
</dbReference>
<dbReference type="InterPro" id="IPR039420">
    <property type="entry name" value="WalR-like"/>
</dbReference>
<evidence type="ECO:0000256" key="4">
    <source>
        <dbReference type="ARBA" id="ARBA00023125"/>
    </source>
</evidence>
<comment type="caution">
    <text evidence="10">The sequence shown here is derived from an EMBL/GenBank/DDBJ whole genome shotgun (WGS) entry which is preliminary data.</text>
</comment>
<dbReference type="PANTHER" id="PTHR48111:SF73">
    <property type="entry name" value="ALKALINE PHOSPHATASE SYNTHESIS TRANSCRIPTIONAL REGULATORY PROTEIN PHOP"/>
    <property type="match status" value="1"/>
</dbReference>
<gene>
    <name evidence="10" type="ORF">CLPU_31c00030</name>
</gene>
<keyword evidence="1 6" id="KW-0597">Phosphoprotein</keyword>
<dbReference type="InterPro" id="IPR036388">
    <property type="entry name" value="WH-like_DNA-bd_sf"/>
</dbReference>
<dbReference type="PROSITE" id="PS50110">
    <property type="entry name" value="RESPONSE_REGULATORY"/>
    <property type="match status" value="1"/>
</dbReference>
<dbReference type="Proteomes" id="UP000037267">
    <property type="component" value="Unassembled WGS sequence"/>
</dbReference>
<name>A0A0L0W6B9_GOTPU</name>
<dbReference type="SMART" id="SM00862">
    <property type="entry name" value="Trans_reg_C"/>
    <property type="match status" value="1"/>
</dbReference>
<dbReference type="GO" id="GO:0000976">
    <property type="term" value="F:transcription cis-regulatory region binding"/>
    <property type="evidence" value="ECO:0007669"/>
    <property type="project" value="TreeGrafter"/>
</dbReference>
<evidence type="ECO:0000259" key="9">
    <source>
        <dbReference type="PROSITE" id="PS51755"/>
    </source>
</evidence>
<evidence type="ECO:0000259" key="8">
    <source>
        <dbReference type="PROSITE" id="PS50110"/>
    </source>
</evidence>
<evidence type="ECO:0000313" key="10">
    <source>
        <dbReference type="EMBL" id="KNF07026.1"/>
    </source>
</evidence>
<feature type="domain" description="OmpR/PhoB-type" evidence="9">
    <location>
        <begin position="128"/>
        <end position="229"/>
    </location>
</feature>
<dbReference type="PANTHER" id="PTHR48111">
    <property type="entry name" value="REGULATOR OF RPOS"/>
    <property type="match status" value="1"/>
</dbReference>
<evidence type="ECO:0000256" key="2">
    <source>
        <dbReference type="ARBA" id="ARBA00023012"/>
    </source>
</evidence>
<dbReference type="InterPro" id="IPR001789">
    <property type="entry name" value="Sig_transdc_resp-reg_receiver"/>
</dbReference>
<dbReference type="GO" id="GO:0005829">
    <property type="term" value="C:cytosol"/>
    <property type="evidence" value="ECO:0007669"/>
    <property type="project" value="TreeGrafter"/>
</dbReference>
<feature type="modified residue" description="4-aspartylphosphate" evidence="6">
    <location>
        <position position="53"/>
    </location>
</feature>
<proteinExistence type="predicted"/>
<dbReference type="GO" id="GO:0032993">
    <property type="term" value="C:protein-DNA complex"/>
    <property type="evidence" value="ECO:0007669"/>
    <property type="project" value="TreeGrafter"/>
</dbReference>
<dbReference type="CDD" id="cd00383">
    <property type="entry name" value="trans_reg_C"/>
    <property type="match status" value="1"/>
</dbReference>
<keyword evidence="11" id="KW-1185">Reference proteome</keyword>
<dbReference type="Pfam" id="PF00072">
    <property type="entry name" value="Response_reg"/>
    <property type="match status" value="1"/>
</dbReference>
<dbReference type="SUPFAM" id="SSF46894">
    <property type="entry name" value="C-terminal effector domain of the bipartite response regulators"/>
    <property type="match status" value="1"/>
</dbReference>
<dbReference type="Gene3D" id="6.10.250.690">
    <property type="match status" value="1"/>
</dbReference>
<dbReference type="PROSITE" id="PS51755">
    <property type="entry name" value="OMPR_PHOB"/>
    <property type="match status" value="1"/>
</dbReference>
<keyword evidence="2" id="KW-0902">Two-component regulatory system</keyword>
<reference evidence="11" key="1">
    <citation type="submission" date="2015-07" db="EMBL/GenBank/DDBJ databases">
        <title>Draft genome sequence of the purine-degrading Gottschalkia purinilyticum DSM 1384 (formerly Clostridium purinilyticum).</title>
        <authorList>
            <person name="Poehlein A."/>
            <person name="Schiel-Bengelsdorf B."/>
            <person name="Bengelsdorf F.R."/>
            <person name="Daniel R."/>
            <person name="Duerre P."/>
        </authorList>
    </citation>
    <scope>NUCLEOTIDE SEQUENCE [LARGE SCALE GENOMIC DNA]</scope>
    <source>
        <strain evidence="11">DSM 1384</strain>
    </source>
</reference>
<dbReference type="GO" id="GO:0000156">
    <property type="term" value="F:phosphorelay response regulator activity"/>
    <property type="evidence" value="ECO:0007669"/>
    <property type="project" value="TreeGrafter"/>
</dbReference>
<dbReference type="Gene3D" id="3.40.50.2300">
    <property type="match status" value="1"/>
</dbReference>
<evidence type="ECO:0000256" key="7">
    <source>
        <dbReference type="PROSITE-ProRule" id="PRU01091"/>
    </source>
</evidence>
<dbReference type="FunFam" id="3.40.50.2300:FF:000001">
    <property type="entry name" value="DNA-binding response regulator PhoB"/>
    <property type="match status" value="1"/>
</dbReference>
<dbReference type="AlphaFoldDB" id="A0A0L0W6B9"/>
<evidence type="ECO:0000256" key="3">
    <source>
        <dbReference type="ARBA" id="ARBA00023015"/>
    </source>
</evidence>
<keyword evidence="4 7" id="KW-0238">DNA-binding</keyword>
<accession>A0A0L0W6B9</accession>
<dbReference type="EMBL" id="LGSS01000031">
    <property type="protein sequence ID" value="KNF07026.1"/>
    <property type="molecule type" value="Genomic_DNA"/>
</dbReference>
<dbReference type="InterPro" id="IPR016032">
    <property type="entry name" value="Sig_transdc_resp-reg_C-effctor"/>
</dbReference>
<evidence type="ECO:0000313" key="11">
    <source>
        <dbReference type="Proteomes" id="UP000037267"/>
    </source>
</evidence>
<evidence type="ECO:0000256" key="1">
    <source>
        <dbReference type="ARBA" id="ARBA00022553"/>
    </source>
</evidence>
<dbReference type="InterPro" id="IPR001867">
    <property type="entry name" value="OmpR/PhoB-type_DNA-bd"/>
</dbReference>
<protein>
    <submittedName>
        <fullName evidence="10">Two component transcriptional regulator</fullName>
    </submittedName>
</protein>
<sequence length="230" mass="26215">MNKKILVVDDEDKITDVVASYLEKEGYDVITSSDGKEALEIFNREEIHLIILDLMLPNISGEEICTKIRNVSDVPIIMLTAKVEEDNKIEGLAIGADDYVTKPFSVRELVGRVKALIRRSYKEENPVADYLTFNDGDLEVFIDKFEVKKKGKKVSLTASEFKVLKILLTNPRQVFTRDMLIEKALGMDYDGYNRTIDTHIKNIRQKIEDDPKKPKYVLTVYGVGYKFGGN</sequence>
<feature type="DNA-binding region" description="OmpR/PhoB-type" evidence="7">
    <location>
        <begin position="128"/>
        <end position="229"/>
    </location>
</feature>
<dbReference type="SUPFAM" id="SSF52172">
    <property type="entry name" value="CheY-like"/>
    <property type="match status" value="1"/>
</dbReference>